<dbReference type="PROSITE" id="PS50801">
    <property type="entry name" value="STAS"/>
    <property type="match status" value="1"/>
</dbReference>
<evidence type="ECO:0000256" key="2">
    <source>
        <dbReference type="RuleBase" id="RU003749"/>
    </source>
</evidence>
<dbReference type="Gene3D" id="3.30.750.24">
    <property type="entry name" value="STAS domain"/>
    <property type="match status" value="1"/>
</dbReference>
<sequence length="194" mass="20498">MLSGLLHICLLGLLANAVMTDLSLGLSKIPLARYDTHRRHNITGHDDGISQNMNTVAVGSLPGPSNSRPSSQLSDSHSGLRAVTECTGTAVVVHVGGDVDASNEAVWQRLVSRSAAIAIAPGPYVIDVRELDFMGSCAYAVLAQESVRCRRRGVSLRLVSNQPIVARTIAACGLRRLLPMYSSVETALVPPSSG</sequence>
<protein>
    <recommendedName>
        <fullName evidence="2">Anti-sigma factor antagonist</fullName>
    </recommendedName>
</protein>
<dbReference type="PANTHER" id="PTHR33495:SF2">
    <property type="entry name" value="ANTI-SIGMA FACTOR ANTAGONIST TM_1081-RELATED"/>
    <property type="match status" value="1"/>
</dbReference>
<proteinExistence type="inferred from homology"/>
<evidence type="ECO:0000313" key="5">
    <source>
        <dbReference type="EMBL" id="VTP01544.1"/>
    </source>
</evidence>
<dbReference type="InterPro" id="IPR002645">
    <property type="entry name" value="STAS_dom"/>
</dbReference>
<dbReference type="InterPro" id="IPR003658">
    <property type="entry name" value="Anti-sigma_ant"/>
</dbReference>
<dbReference type="SUPFAM" id="SSF52091">
    <property type="entry name" value="SpoIIaa-like"/>
    <property type="match status" value="1"/>
</dbReference>
<feature type="region of interest" description="Disordered" evidence="3">
    <location>
        <begin position="42"/>
        <end position="78"/>
    </location>
</feature>
<dbReference type="InterPro" id="IPR036513">
    <property type="entry name" value="STAS_dom_sf"/>
</dbReference>
<dbReference type="PANTHER" id="PTHR33495">
    <property type="entry name" value="ANTI-SIGMA FACTOR ANTAGONIST TM_1081-RELATED-RELATED"/>
    <property type="match status" value="1"/>
</dbReference>
<dbReference type="EMBL" id="LR589117">
    <property type="protein sequence ID" value="VTP01544.1"/>
    <property type="molecule type" value="Genomic_DNA"/>
</dbReference>
<dbReference type="AlphaFoldDB" id="A0A653EVH7"/>
<dbReference type="GO" id="GO:0043856">
    <property type="term" value="F:anti-sigma factor antagonist activity"/>
    <property type="evidence" value="ECO:0007669"/>
    <property type="project" value="InterPro"/>
</dbReference>
<reference evidence="5" key="1">
    <citation type="submission" date="2019-05" db="EMBL/GenBank/DDBJ databases">
        <authorList>
            <person name="Naeem R."/>
            <person name="Antony C."/>
            <person name="Guan Q."/>
        </authorList>
    </citation>
    <scope>NUCLEOTIDE SEQUENCE</scope>
    <source>
        <strain evidence="5">2</strain>
    </source>
</reference>
<accession>A0A653EVH7</accession>
<dbReference type="CDD" id="cd07043">
    <property type="entry name" value="STAS_anti-anti-sigma_factors"/>
    <property type="match status" value="1"/>
</dbReference>
<name>A0A653EVH7_9MYCO</name>
<gene>
    <name evidence="5" type="primary">rsfA_3</name>
    <name evidence="5" type="ORF">BIN_B_04074</name>
</gene>
<feature type="compositionally biased region" description="Polar residues" evidence="3">
    <location>
        <begin position="49"/>
        <end position="77"/>
    </location>
</feature>
<evidence type="ECO:0000256" key="1">
    <source>
        <dbReference type="ARBA" id="ARBA00009013"/>
    </source>
</evidence>
<evidence type="ECO:0000256" key="3">
    <source>
        <dbReference type="SAM" id="MobiDB-lite"/>
    </source>
</evidence>
<feature type="domain" description="STAS" evidence="4">
    <location>
        <begin position="91"/>
        <end position="191"/>
    </location>
</feature>
<organism evidence="5">
    <name type="scientific">Mycobacterium riyadhense</name>
    <dbReference type="NCBI Taxonomy" id="486698"/>
    <lineage>
        <taxon>Bacteria</taxon>
        <taxon>Bacillati</taxon>
        <taxon>Actinomycetota</taxon>
        <taxon>Actinomycetes</taxon>
        <taxon>Mycobacteriales</taxon>
        <taxon>Mycobacteriaceae</taxon>
        <taxon>Mycobacterium</taxon>
    </lineage>
</organism>
<dbReference type="NCBIfam" id="TIGR00377">
    <property type="entry name" value="ant_ant_sig"/>
    <property type="match status" value="1"/>
</dbReference>
<evidence type="ECO:0000259" key="4">
    <source>
        <dbReference type="PROSITE" id="PS50801"/>
    </source>
</evidence>
<dbReference type="Pfam" id="PF01740">
    <property type="entry name" value="STAS"/>
    <property type="match status" value="1"/>
</dbReference>
<comment type="similarity">
    <text evidence="1 2">Belongs to the anti-sigma-factor antagonist family.</text>
</comment>